<feature type="transmembrane region" description="Helical" evidence="5">
    <location>
        <begin position="246"/>
        <end position="269"/>
    </location>
</feature>
<dbReference type="InterPro" id="IPR002130">
    <property type="entry name" value="Cyclophilin-type_PPIase_dom"/>
</dbReference>
<evidence type="ECO:0000256" key="1">
    <source>
        <dbReference type="ARBA" id="ARBA00013194"/>
    </source>
</evidence>
<sequence length="284" mass="30880">MRVGILVLILTLCIPSSSLAEPSPMRYEYQDDPIISINMTYNSGPGGGDSFEGEIVLELFIQWAPITVNNFLELINQSFFDGIFYHRIIDDFVIQSGDDSCVEVGAYPVTNPDCGEGGSEQNIPFESHENLTHIDGAIGMARGVEADSATSQFYICDGPQHGLDNGNRTLEDDPGYAVFGVVREGMELVQMAAAVPTTNDPDGDGSAPRASGGPDRPLYEVHINSITIIGFVGDNITVEIADEKTISAIFILQITTISIVTCVAICVLLNKWFGINIMHYIMYK</sequence>
<dbReference type="EMBL" id="KF900445">
    <property type="protein sequence ID" value="AIE95263.1"/>
    <property type="molecule type" value="Genomic_DNA"/>
</dbReference>
<dbReference type="PROSITE" id="PS50072">
    <property type="entry name" value="CSA_PPIASE_2"/>
    <property type="match status" value="1"/>
</dbReference>
<gene>
    <name evidence="7" type="primary">PPIB</name>
    <name evidence="7" type="synonym">ppiB</name>
</gene>
<evidence type="ECO:0000259" key="6">
    <source>
        <dbReference type="PROSITE" id="PS50072"/>
    </source>
</evidence>
<name>A0A075FV78_9EURY</name>
<dbReference type="PANTHER" id="PTHR45625:SF4">
    <property type="entry name" value="PEPTIDYLPROLYL ISOMERASE DOMAIN AND WD REPEAT-CONTAINING PROTEIN 1"/>
    <property type="match status" value="1"/>
</dbReference>
<feature type="region of interest" description="Disordered" evidence="4">
    <location>
        <begin position="196"/>
        <end position="215"/>
    </location>
</feature>
<dbReference type="PRINTS" id="PR00153">
    <property type="entry name" value="CSAPPISMRASE"/>
</dbReference>
<organism evidence="7">
    <name type="scientific">uncultured marine group II/III euryarchaeote AD1000_61_A07</name>
    <dbReference type="NCBI Taxonomy" id="1457792"/>
    <lineage>
        <taxon>Archaea</taxon>
        <taxon>Methanobacteriati</taxon>
        <taxon>Methanobacteriota</taxon>
        <taxon>environmental samples</taxon>
    </lineage>
</organism>
<keyword evidence="3 7" id="KW-0413">Isomerase</keyword>
<dbReference type="PANTHER" id="PTHR45625">
    <property type="entry name" value="PEPTIDYL-PROLYL CIS-TRANS ISOMERASE-RELATED"/>
    <property type="match status" value="1"/>
</dbReference>
<evidence type="ECO:0000256" key="4">
    <source>
        <dbReference type="SAM" id="MobiDB-lite"/>
    </source>
</evidence>
<feature type="domain" description="PPIase cyclophilin-type" evidence="6">
    <location>
        <begin position="53"/>
        <end position="228"/>
    </location>
</feature>
<dbReference type="Pfam" id="PF00160">
    <property type="entry name" value="Pro_isomerase"/>
    <property type="match status" value="1"/>
</dbReference>
<proteinExistence type="predicted"/>
<keyword evidence="2" id="KW-0697">Rotamase</keyword>
<dbReference type="GO" id="GO:0003755">
    <property type="term" value="F:peptidyl-prolyl cis-trans isomerase activity"/>
    <property type="evidence" value="ECO:0007669"/>
    <property type="project" value="UniProtKB-KW"/>
</dbReference>
<accession>A0A075FV78</accession>
<keyword evidence="5" id="KW-1133">Transmembrane helix</keyword>
<dbReference type="InterPro" id="IPR029000">
    <property type="entry name" value="Cyclophilin-like_dom_sf"/>
</dbReference>
<evidence type="ECO:0000256" key="5">
    <source>
        <dbReference type="SAM" id="Phobius"/>
    </source>
</evidence>
<dbReference type="InterPro" id="IPR044666">
    <property type="entry name" value="Cyclophilin_A-like"/>
</dbReference>
<dbReference type="AlphaFoldDB" id="A0A075FV78"/>
<keyword evidence="5" id="KW-0812">Transmembrane</keyword>
<dbReference type="Gene3D" id="2.40.100.10">
    <property type="entry name" value="Cyclophilin-like"/>
    <property type="match status" value="1"/>
</dbReference>
<dbReference type="SUPFAM" id="SSF50891">
    <property type="entry name" value="Cyclophilin-like"/>
    <property type="match status" value="1"/>
</dbReference>
<protein>
    <recommendedName>
        <fullName evidence="1">peptidylprolyl isomerase</fullName>
        <ecNumber evidence="1">5.2.1.8</ecNumber>
    </recommendedName>
</protein>
<keyword evidence="5" id="KW-0472">Membrane</keyword>
<evidence type="ECO:0000313" key="7">
    <source>
        <dbReference type="EMBL" id="AIE95263.1"/>
    </source>
</evidence>
<evidence type="ECO:0000256" key="2">
    <source>
        <dbReference type="ARBA" id="ARBA00023110"/>
    </source>
</evidence>
<dbReference type="EC" id="5.2.1.8" evidence="1"/>
<evidence type="ECO:0000256" key="3">
    <source>
        <dbReference type="ARBA" id="ARBA00023235"/>
    </source>
</evidence>
<dbReference type="CDD" id="cd00317">
    <property type="entry name" value="cyclophilin"/>
    <property type="match status" value="1"/>
</dbReference>
<reference evidence="7" key="1">
    <citation type="journal article" date="2014" name="Genome Biol. Evol.">
        <title>Pangenome evidence for extensive interdomain horizontal transfer affecting lineage core and shell genes in uncultured planktonic thaumarchaeota and euryarchaeota.</title>
        <authorList>
            <person name="Deschamps P."/>
            <person name="Zivanovic Y."/>
            <person name="Moreira D."/>
            <person name="Rodriguez-Valera F."/>
            <person name="Lopez-Garcia P."/>
        </authorList>
    </citation>
    <scope>NUCLEOTIDE SEQUENCE</scope>
</reference>